<evidence type="ECO:0000313" key="2">
    <source>
        <dbReference type="Proteomes" id="UP001056120"/>
    </source>
</evidence>
<gene>
    <name evidence="1" type="ORF">L1987_59915</name>
</gene>
<reference evidence="2" key="1">
    <citation type="journal article" date="2022" name="Mol. Ecol. Resour.">
        <title>The genomes of chicory, endive, great burdock and yacon provide insights into Asteraceae palaeo-polyploidization history and plant inulin production.</title>
        <authorList>
            <person name="Fan W."/>
            <person name="Wang S."/>
            <person name="Wang H."/>
            <person name="Wang A."/>
            <person name="Jiang F."/>
            <person name="Liu H."/>
            <person name="Zhao H."/>
            <person name="Xu D."/>
            <person name="Zhang Y."/>
        </authorList>
    </citation>
    <scope>NUCLEOTIDE SEQUENCE [LARGE SCALE GENOMIC DNA]</scope>
    <source>
        <strain evidence="2">cv. Yunnan</strain>
    </source>
</reference>
<organism evidence="1 2">
    <name type="scientific">Smallanthus sonchifolius</name>
    <dbReference type="NCBI Taxonomy" id="185202"/>
    <lineage>
        <taxon>Eukaryota</taxon>
        <taxon>Viridiplantae</taxon>
        <taxon>Streptophyta</taxon>
        <taxon>Embryophyta</taxon>
        <taxon>Tracheophyta</taxon>
        <taxon>Spermatophyta</taxon>
        <taxon>Magnoliopsida</taxon>
        <taxon>eudicotyledons</taxon>
        <taxon>Gunneridae</taxon>
        <taxon>Pentapetalae</taxon>
        <taxon>asterids</taxon>
        <taxon>campanulids</taxon>
        <taxon>Asterales</taxon>
        <taxon>Asteraceae</taxon>
        <taxon>Asteroideae</taxon>
        <taxon>Heliantheae alliance</taxon>
        <taxon>Millerieae</taxon>
        <taxon>Smallanthus</taxon>
    </lineage>
</organism>
<name>A0ACB9D714_9ASTR</name>
<keyword evidence="2" id="KW-1185">Reference proteome</keyword>
<accession>A0ACB9D714</accession>
<proteinExistence type="predicted"/>
<dbReference type="Proteomes" id="UP001056120">
    <property type="component" value="Linkage Group LG20"/>
</dbReference>
<dbReference type="EMBL" id="CM042037">
    <property type="protein sequence ID" value="KAI3742235.1"/>
    <property type="molecule type" value="Genomic_DNA"/>
</dbReference>
<protein>
    <submittedName>
        <fullName evidence="1">Uncharacterized protein</fullName>
    </submittedName>
</protein>
<evidence type="ECO:0000313" key="1">
    <source>
        <dbReference type="EMBL" id="KAI3742235.1"/>
    </source>
</evidence>
<comment type="caution">
    <text evidence="1">The sequence shown here is derived from an EMBL/GenBank/DDBJ whole genome shotgun (WGS) entry which is preliminary data.</text>
</comment>
<reference evidence="1 2" key="2">
    <citation type="journal article" date="2022" name="Mol. Ecol. Resour.">
        <title>The genomes of chicory, endive, great burdock and yacon provide insights into Asteraceae paleo-polyploidization history and plant inulin production.</title>
        <authorList>
            <person name="Fan W."/>
            <person name="Wang S."/>
            <person name="Wang H."/>
            <person name="Wang A."/>
            <person name="Jiang F."/>
            <person name="Liu H."/>
            <person name="Zhao H."/>
            <person name="Xu D."/>
            <person name="Zhang Y."/>
        </authorList>
    </citation>
    <scope>NUCLEOTIDE SEQUENCE [LARGE SCALE GENOMIC DNA]</scope>
    <source>
        <strain evidence="2">cv. Yunnan</strain>
        <tissue evidence="1">Leaves</tissue>
    </source>
</reference>
<sequence>MPSSYGIVDRRSRTLLLLNAGSGDRVDLIIYITEDDVWLQRSYEGIKTVWFDDGVPNKVVRIIFRCNKWSLVTARSSNATLDHKLVRQWASYALLCEFNFLEAFEGAVKKMGKEKDYEGNCVICQEEYKAGDTIGTLEYCKHRYHVECIKNWLMEKV</sequence>